<sequence>MASYEAYENMVKIVDSMDDDNRVLIMPYDFKGIDLHEIKEFQRFKFRANNSNLWEFEHPLKEYSFELGFYYSSCFLHDIVPDDKLYEILKLLLVGISLSNFVALFPCYVHYFDHKDYRSIAEFLFQLIQDNKHDHLVCDTIRFFISEALVGECLIKWQDIPEDVRCIIDNIDYEEVTAEEIEYWGVEFTDHSE</sequence>
<accession>A0ABZ0WY97</accession>
<dbReference type="RefSeq" id="WP_114799978.1">
    <property type="nucleotide sequence ID" value="NZ_CP139961.1"/>
</dbReference>
<evidence type="ECO:0000313" key="2">
    <source>
        <dbReference type="Proteomes" id="UP001324384"/>
    </source>
</evidence>
<gene>
    <name evidence="1" type="ORF">U0021_00135</name>
</gene>
<evidence type="ECO:0008006" key="3">
    <source>
        <dbReference type="Google" id="ProtNLM"/>
    </source>
</evidence>
<reference evidence="1 2" key="1">
    <citation type="submission" date="2023-12" db="EMBL/GenBank/DDBJ databases">
        <title>Genome sequencing and assembly of bacterial species from a model synthetic community.</title>
        <authorList>
            <person name="Hogle S.L."/>
        </authorList>
    </citation>
    <scope>NUCLEOTIDE SEQUENCE [LARGE SCALE GENOMIC DNA]</scope>
    <source>
        <strain evidence="1 2">HAMBI_2792</strain>
    </source>
</reference>
<name>A0ABZ0WY97_9GAMM</name>
<dbReference type="Proteomes" id="UP001324384">
    <property type="component" value="Chromosome"/>
</dbReference>
<proteinExistence type="predicted"/>
<evidence type="ECO:0000313" key="1">
    <source>
        <dbReference type="EMBL" id="WQE04049.1"/>
    </source>
</evidence>
<keyword evidence="2" id="KW-1185">Reference proteome</keyword>
<dbReference type="EMBL" id="CP139961">
    <property type="protein sequence ID" value="WQE04049.1"/>
    <property type="molecule type" value="Genomic_DNA"/>
</dbReference>
<protein>
    <recommendedName>
        <fullName evidence="3">DUF4375 domain-containing protein</fullName>
    </recommendedName>
</protein>
<organism evidence="1 2">
    <name type="scientific">Moraxella canis</name>
    <dbReference type="NCBI Taxonomy" id="90239"/>
    <lineage>
        <taxon>Bacteria</taxon>
        <taxon>Pseudomonadati</taxon>
        <taxon>Pseudomonadota</taxon>
        <taxon>Gammaproteobacteria</taxon>
        <taxon>Moraxellales</taxon>
        <taxon>Moraxellaceae</taxon>
        <taxon>Moraxella</taxon>
    </lineage>
</organism>